<gene>
    <name evidence="1" type="ORF">SAMN03080618_00989</name>
</gene>
<dbReference type="EMBL" id="FORF01000004">
    <property type="protein sequence ID" value="SFI63429.1"/>
    <property type="molecule type" value="Genomic_DNA"/>
</dbReference>
<evidence type="ECO:0000313" key="1">
    <source>
        <dbReference type="EMBL" id="SFI63429.1"/>
    </source>
</evidence>
<organism evidence="1 2">
    <name type="scientific">Aquamicrobium aerolatum DSM 21857</name>
    <dbReference type="NCBI Taxonomy" id="1121003"/>
    <lineage>
        <taxon>Bacteria</taxon>
        <taxon>Pseudomonadati</taxon>
        <taxon>Pseudomonadota</taxon>
        <taxon>Alphaproteobacteria</taxon>
        <taxon>Hyphomicrobiales</taxon>
        <taxon>Phyllobacteriaceae</taxon>
        <taxon>Aerobium</taxon>
    </lineage>
</organism>
<protein>
    <submittedName>
        <fullName evidence="1">Uncharacterized protein</fullName>
    </submittedName>
</protein>
<keyword evidence="2" id="KW-1185">Reference proteome</keyword>
<name>A0A1I3JT36_9HYPH</name>
<dbReference type="Proteomes" id="UP000242763">
    <property type="component" value="Unassembled WGS sequence"/>
</dbReference>
<proteinExistence type="predicted"/>
<reference evidence="2" key="1">
    <citation type="submission" date="2016-10" db="EMBL/GenBank/DDBJ databases">
        <authorList>
            <person name="Varghese N."/>
            <person name="Submissions S."/>
        </authorList>
    </citation>
    <scope>NUCLEOTIDE SEQUENCE [LARGE SCALE GENOMIC DNA]</scope>
    <source>
        <strain evidence="2">DSM 21857</strain>
    </source>
</reference>
<dbReference type="STRING" id="1121003.SAMN03080618_00989"/>
<accession>A0A1I3JT36</accession>
<evidence type="ECO:0000313" key="2">
    <source>
        <dbReference type="Proteomes" id="UP000242763"/>
    </source>
</evidence>
<dbReference type="AlphaFoldDB" id="A0A1I3JT36"/>
<sequence length="56" mass="6132">MLGLGLGLTHHRYAASRWQPPVGYVRLTSRLRSGSFITLRGNIRTVGIADLVGRIA</sequence>